<dbReference type="EMBL" id="PQXM01000026">
    <property type="protein sequence ID" value="TGO79684.1"/>
    <property type="molecule type" value="Genomic_DNA"/>
</dbReference>
<protein>
    <submittedName>
        <fullName evidence="2">Uncharacterized protein</fullName>
    </submittedName>
</protein>
<name>A0A4Z1K2E4_9HELO</name>
<dbReference type="AlphaFoldDB" id="A0A4Z1K2E4"/>
<reference evidence="2 3" key="1">
    <citation type="submission" date="2017-12" db="EMBL/GenBank/DDBJ databases">
        <title>Comparative genomics of Botrytis spp.</title>
        <authorList>
            <person name="Valero-Jimenez C.A."/>
            <person name="Tapia P."/>
            <person name="Veloso J."/>
            <person name="Silva-Moreno E."/>
            <person name="Staats M."/>
            <person name="Valdes J.H."/>
            <person name="Van Kan J.A.L."/>
        </authorList>
    </citation>
    <scope>NUCLEOTIDE SEQUENCE [LARGE SCALE GENOMIC DNA]</scope>
    <source>
        <strain evidence="2 3">Be9601</strain>
    </source>
</reference>
<organism evidence="2 3">
    <name type="scientific">Botrytis elliptica</name>
    <dbReference type="NCBI Taxonomy" id="278938"/>
    <lineage>
        <taxon>Eukaryota</taxon>
        <taxon>Fungi</taxon>
        <taxon>Dikarya</taxon>
        <taxon>Ascomycota</taxon>
        <taxon>Pezizomycotina</taxon>
        <taxon>Leotiomycetes</taxon>
        <taxon>Helotiales</taxon>
        <taxon>Sclerotiniaceae</taxon>
        <taxon>Botrytis</taxon>
    </lineage>
</organism>
<sequence length="106" mass="11113">MGLEGVAGVISYSQPLPQNVKSPPKNTTSPPIATGDIFSPALTKLVPVANPPESFELEDWDEKGGMVENLQRPVGTGAGDWTPGGSLCLDLKGQYKEDGEGSEGEE</sequence>
<dbReference type="Proteomes" id="UP000297229">
    <property type="component" value="Unassembled WGS sequence"/>
</dbReference>
<feature type="compositionally biased region" description="Polar residues" evidence="1">
    <location>
        <begin position="11"/>
        <end position="31"/>
    </location>
</feature>
<feature type="region of interest" description="Disordered" evidence="1">
    <location>
        <begin position="1"/>
        <end position="35"/>
    </location>
</feature>
<gene>
    <name evidence="2" type="ORF">BELL_0026g00220</name>
</gene>
<proteinExistence type="predicted"/>
<accession>A0A4Z1K2E4</accession>
<evidence type="ECO:0000313" key="3">
    <source>
        <dbReference type="Proteomes" id="UP000297229"/>
    </source>
</evidence>
<evidence type="ECO:0000313" key="2">
    <source>
        <dbReference type="EMBL" id="TGO79684.1"/>
    </source>
</evidence>
<evidence type="ECO:0000256" key="1">
    <source>
        <dbReference type="SAM" id="MobiDB-lite"/>
    </source>
</evidence>
<keyword evidence="3" id="KW-1185">Reference proteome</keyword>
<comment type="caution">
    <text evidence="2">The sequence shown here is derived from an EMBL/GenBank/DDBJ whole genome shotgun (WGS) entry which is preliminary data.</text>
</comment>